<gene>
    <name evidence="4" type="ORF">VE25_09720</name>
</gene>
<evidence type="ECO:0000313" key="5">
    <source>
        <dbReference type="Proteomes" id="UP000033632"/>
    </source>
</evidence>
<protein>
    <recommendedName>
        <fullName evidence="3">FAD-binding domain-containing protein</fullName>
    </recommendedName>
</protein>
<dbReference type="Gene3D" id="3.50.50.60">
    <property type="entry name" value="FAD/NAD(P)-binding domain"/>
    <property type="match status" value="1"/>
</dbReference>
<dbReference type="SUPFAM" id="SSF54373">
    <property type="entry name" value="FAD-linked reductases, C-terminal domain"/>
    <property type="match status" value="1"/>
</dbReference>
<dbReference type="OrthoDB" id="4230779at2"/>
<keyword evidence="1" id="KW-0560">Oxidoreductase</keyword>
<dbReference type="PRINTS" id="PR00420">
    <property type="entry name" value="RNGMNOXGNASE"/>
</dbReference>
<dbReference type="Proteomes" id="UP000033632">
    <property type="component" value="Unassembled WGS sequence"/>
</dbReference>
<keyword evidence="5" id="KW-1185">Reference proteome</keyword>
<keyword evidence="2" id="KW-0503">Monooxygenase</keyword>
<evidence type="ECO:0000256" key="1">
    <source>
        <dbReference type="ARBA" id="ARBA00023002"/>
    </source>
</evidence>
<dbReference type="InterPro" id="IPR002938">
    <property type="entry name" value="FAD-bd"/>
</dbReference>
<dbReference type="EMBL" id="JZEX01000097">
    <property type="protein sequence ID" value="KKB12044.1"/>
    <property type="molecule type" value="Genomic_DNA"/>
</dbReference>
<evidence type="ECO:0000259" key="3">
    <source>
        <dbReference type="Pfam" id="PF01494"/>
    </source>
</evidence>
<dbReference type="AlphaFoldDB" id="A0A0F5FT64"/>
<dbReference type="GO" id="GO:0004497">
    <property type="term" value="F:monooxygenase activity"/>
    <property type="evidence" value="ECO:0007669"/>
    <property type="project" value="UniProtKB-KW"/>
</dbReference>
<dbReference type="PANTHER" id="PTHR13789">
    <property type="entry name" value="MONOOXYGENASE"/>
    <property type="match status" value="1"/>
</dbReference>
<reference evidence="4 5" key="1">
    <citation type="submission" date="2015-03" db="EMBL/GenBank/DDBJ databases">
        <authorList>
            <person name="Hassan Y.I."/>
            <person name="Lepp D."/>
            <person name="Li X.-Z."/>
            <person name="Zhou T."/>
        </authorList>
    </citation>
    <scope>NUCLEOTIDE SEQUENCE [LARGE SCALE GENOMIC DNA]</scope>
    <source>
        <strain evidence="4 5">BD-c194</strain>
    </source>
</reference>
<comment type="caution">
    <text evidence="4">The sequence shown here is derived from an EMBL/GenBank/DDBJ whole genome shotgun (WGS) entry which is preliminary data.</text>
</comment>
<dbReference type="InterPro" id="IPR036188">
    <property type="entry name" value="FAD/NAD-bd_sf"/>
</dbReference>
<dbReference type="GO" id="GO:0071949">
    <property type="term" value="F:FAD binding"/>
    <property type="evidence" value="ECO:0007669"/>
    <property type="project" value="InterPro"/>
</dbReference>
<dbReference type="PATRIC" id="fig|443610.3.peg.112"/>
<dbReference type="SUPFAM" id="SSF51905">
    <property type="entry name" value="FAD/NAD(P)-binding domain"/>
    <property type="match status" value="1"/>
</dbReference>
<dbReference type="RefSeq" id="WP_046108410.1">
    <property type="nucleotide sequence ID" value="NZ_JZEX01000097.1"/>
</dbReference>
<dbReference type="Pfam" id="PF01494">
    <property type="entry name" value="FAD_binding_3"/>
    <property type="match status" value="1"/>
</dbReference>
<evidence type="ECO:0000313" key="4">
    <source>
        <dbReference type="EMBL" id="KKB12044.1"/>
    </source>
</evidence>
<dbReference type="STRING" id="443610.VE25_09720"/>
<proteinExistence type="predicted"/>
<accession>A0A0F5FT64</accession>
<dbReference type="PANTHER" id="PTHR13789:SF309">
    <property type="entry name" value="PUTATIVE (AFU_ORTHOLOGUE AFUA_6G14510)-RELATED"/>
    <property type="match status" value="1"/>
</dbReference>
<feature type="domain" description="FAD-binding" evidence="3">
    <location>
        <begin position="7"/>
        <end position="351"/>
    </location>
</feature>
<organism evidence="4 5">
    <name type="scientific">Devosia geojensis</name>
    <dbReference type="NCBI Taxonomy" id="443610"/>
    <lineage>
        <taxon>Bacteria</taxon>
        <taxon>Pseudomonadati</taxon>
        <taxon>Pseudomonadota</taxon>
        <taxon>Alphaproteobacteria</taxon>
        <taxon>Hyphomicrobiales</taxon>
        <taxon>Devosiaceae</taxon>
        <taxon>Devosia</taxon>
    </lineage>
</organism>
<evidence type="ECO:0000256" key="2">
    <source>
        <dbReference type="ARBA" id="ARBA00023033"/>
    </source>
</evidence>
<name>A0A0F5FT64_9HYPH</name>
<sequence length="402" mass="42835">MPANGRTVYIAGAGIAGLTLALGLAKFGVSVVVLERNTAPSVFGAGLQISPNARRILDRLGLGEAIAARSLEPEGIDVYPFGHDKPLVTLELGEASRARYASPYAVMHRADLAEVLHAACRRFANIEIVFGVADFTAETQGAGILASARELAAIGRSGEGFAFVGADGVHSPTRRRILNGPDARYAGRLAWRALVPLEATKDMIAPDRTSLLLGPSHHLVAYPLPHRGLANVVLFSPARHPATDAESRATHPDPPRSALRDPRFAGLVELAGDSWTAWPLYTVAADTWHGGNVGLIGDAAHAMLPFQAQGAAMGIEDAAVLAPLLASAPDAHTAFARYEAARKHRVARVARISKANGAIFHMRWPFTLARNAAMRLGGPQAHFRRLDWLYGYDAERDAASTD</sequence>
<dbReference type="InterPro" id="IPR050493">
    <property type="entry name" value="FAD-dep_Monooxygenase_BioMet"/>
</dbReference>